<evidence type="ECO:0000313" key="4">
    <source>
        <dbReference type="Proteomes" id="UP000820818"/>
    </source>
</evidence>
<keyword evidence="4" id="KW-1185">Reference proteome</keyword>
<sequence length="402" mass="45586">MISSEDKFVYLREPEDYGYWLRTIDTEIINCVLETIQLRQQTANANFSTPLGTASATTGVLSHNHLTLMWDKTYTHSTEHEYQLVESGDGTLIKQTGDEKKFRLQDDNNQLDFHLILQPSCNLAPSCTNKTSHFHIIGHPKLFILTGNVKENSSVLTATTKQPPSSAEIVKTPANLQYIRNQLTDHENELARLIQTLQCDSRKAKHERAIVTAQYNGWLAASQLQLPQCTKIQAYGKTAVVIQCKALNVTFDTVITPCGPQPKFHNFTINLDGWELVKYSPCYWANGFYEHRSNPAYSDTLLNHMNIMADIAAMMTEHSQSVSSIHEQLSNSNIFETASNAEHYLGWWETLKNYMFFAIVILMAITVIRIACWLGVFDMIYILCCRLEKTPTTLDPDAIPLN</sequence>
<reference evidence="3 4" key="1">
    <citation type="submission" date="2022-05" db="EMBL/GenBank/DDBJ databases">
        <title>A multi-omics perspective on studying reproductive biology in Daphnia sinensis.</title>
        <authorList>
            <person name="Jia J."/>
        </authorList>
    </citation>
    <scope>NUCLEOTIDE SEQUENCE [LARGE SCALE GENOMIC DNA]</scope>
    <source>
        <strain evidence="3 4">WSL</strain>
    </source>
</reference>
<dbReference type="AlphaFoldDB" id="A0AAD5L3A7"/>
<gene>
    <name evidence="3" type="ORF">GHT06_020229</name>
</gene>
<dbReference type="EMBL" id="WJBH02000008">
    <property type="protein sequence ID" value="KAI9554948.1"/>
    <property type="molecule type" value="Genomic_DNA"/>
</dbReference>
<keyword evidence="2" id="KW-0472">Membrane</keyword>
<keyword evidence="1" id="KW-0175">Coiled coil</keyword>
<keyword evidence="2" id="KW-1133">Transmembrane helix</keyword>
<name>A0AAD5L3A7_9CRUS</name>
<feature type="coiled-coil region" evidence="1">
    <location>
        <begin position="176"/>
        <end position="203"/>
    </location>
</feature>
<evidence type="ECO:0000256" key="2">
    <source>
        <dbReference type="SAM" id="Phobius"/>
    </source>
</evidence>
<protein>
    <submittedName>
        <fullName evidence="3">Uncharacterized protein</fullName>
    </submittedName>
</protein>
<feature type="transmembrane region" description="Helical" evidence="2">
    <location>
        <begin position="354"/>
        <end position="377"/>
    </location>
</feature>
<proteinExistence type="predicted"/>
<keyword evidence="2" id="KW-0812">Transmembrane</keyword>
<comment type="caution">
    <text evidence="3">The sequence shown here is derived from an EMBL/GenBank/DDBJ whole genome shotgun (WGS) entry which is preliminary data.</text>
</comment>
<accession>A0AAD5L3A7</accession>
<evidence type="ECO:0000313" key="3">
    <source>
        <dbReference type="EMBL" id="KAI9554948.1"/>
    </source>
</evidence>
<evidence type="ECO:0000256" key="1">
    <source>
        <dbReference type="SAM" id="Coils"/>
    </source>
</evidence>
<dbReference type="Proteomes" id="UP000820818">
    <property type="component" value="Linkage Group LG8"/>
</dbReference>
<organism evidence="3 4">
    <name type="scientific">Daphnia sinensis</name>
    <dbReference type="NCBI Taxonomy" id="1820382"/>
    <lineage>
        <taxon>Eukaryota</taxon>
        <taxon>Metazoa</taxon>
        <taxon>Ecdysozoa</taxon>
        <taxon>Arthropoda</taxon>
        <taxon>Crustacea</taxon>
        <taxon>Branchiopoda</taxon>
        <taxon>Diplostraca</taxon>
        <taxon>Cladocera</taxon>
        <taxon>Anomopoda</taxon>
        <taxon>Daphniidae</taxon>
        <taxon>Daphnia</taxon>
        <taxon>Daphnia similis group</taxon>
    </lineage>
</organism>